<name>A0ABR5A369_9BACL</name>
<sequence>MTSSIKAEVKSVLNEQTAEGTRLGAVIRLYNESIRTVRVPDYEVRLKSHDGIEFTLRPSVSNARAILPKQKVELSYLIQMDHKENVSLKRISWFDVDEYVYPKRQKEVLTFLISSLEWKGANAIITNPGRVKQWGQSFTIPTLSPSIQVLPINIMVQNTQKSPVAVVTFLVENVGDWEQSVQDFRVDGKVGRKVYSGKRVEQGTMSLDAGEAVYLHYAIPLGLQTKLTSLNILTSETFKPDAETTINYAIGRLNVEVPADGGSTRFMDQLRSYENSTPISFDNLNKLIAPELKISMEALQIHESEGGGFKAVVAKYKLYNDGIHSRVVPNFQVEMLNAEGKSYMGTRQTDTVETLAPKVGYVVYYSFVVPPTEDGQPLAMNILDGETAAPYFVPIASYRTQVVPQTYDDIMKFYPFNVSIQKWSIEKRSTGTGDITSPPTYTFKLNLNLDIELKDKVTVDNHFPKMKVELTDEDDKVIGSQLLSFTGENRLISGQRVISVNSENYISRVKANIYEVIDTPFGEAKRLVLQLKE</sequence>
<evidence type="ECO:0000313" key="2">
    <source>
        <dbReference type="Proteomes" id="UP000054526"/>
    </source>
</evidence>
<accession>A0ABR5A369</accession>
<organism evidence="1 2">
    <name type="scientific">Cohnella kolymensis</name>
    <dbReference type="NCBI Taxonomy" id="1590652"/>
    <lineage>
        <taxon>Bacteria</taxon>
        <taxon>Bacillati</taxon>
        <taxon>Bacillota</taxon>
        <taxon>Bacilli</taxon>
        <taxon>Bacillales</taxon>
        <taxon>Paenibacillaceae</taxon>
        <taxon>Cohnella</taxon>
    </lineage>
</organism>
<evidence type="ECO:0008006" key="3">
    <source>
        <dbReference type="Google" id="ProtNLM"/>
    </source>
</evidence>
<evidence type="ECO:0000313" key="1">
    <source>
        <dbReference type="EMBL" id="KIL35392.1"/>
    </source>
</evidence>
<dbReference type="EMBL" id="JXAL01000022">
    <property type="protein sequence ID" value="KIL35392.1"/>
    <property type="molecule type" value="Genomic_DNA"/>
</dbReference>
<dbReference type="Proteomes" id="UP000054526">
    <property type="component" value="Unassembled WGS sequence"/>
</dbReference>
<protein>
    <recommendedName>
        <fullName evidence="3">DUF4139 domain-containing protein</fullName>
    </recommendedName>
</protein>
<gene>
    <name evidence="1" type="ORF">SD71_13855</name>
</gene>
<keyword evidence="2" id="KW-1185">Reference proteome</keyword>
<comment type="caution">
    <text evidence="1">The sequence shown here is derived from an EMBL/GenBank/DDBJ whole genome shotgun (WGS) entry which is preliminary data.</text>
</comment>
<proteinExistence type="predicted"/>
<reference evidence="1 2" key="1">
    <citation type="submission" date="2014-12" db="EMBL/GenBank/DDBJ databases">
        <title>Draft genome sequence of Cohnella kolymensis strain B-2846.</title>
        <authorList>
            <person name="Karlyshev A.V."/>
            <person name="Kudryashova E.B."/>
        </authorList>
    </citation>
    <scope>NUCLEOTIDE SEQUENCE [LARGE SCALE GENOMIC DNA]</scope>
    <source>
        <strain evidence="1 2">VKM B-2846</strain>
    </source>
</reference>